<comment type="caution">
    <text evidence="1">The sequence shown here is derived from an EMBL/GenBank/DDBJ whole genome shotgun (WGS) entry which is preliminary data.</text>
</comment>
<reference evidence="1" key="1">
    <citation type="submission" date="2020-01" db="EMBL/GenBank/DDBJ databases">
        <title>Insect and environment-associated Actinomycetes.</title>
        <authorList>
            <person name="Currrie C."/>
            <person name="Chevrette M."/>
            <person name="Carlson C."/>
            <person name="Stubbendieck R."/>
            <person name="Wendt-Pienkowski E."/>
        </authorList>
    </citation>
    <scope>NUCLEOTIDE SEQUENCE</scope>
    <source>
        <strain evidence="1">SID12501</strain>
    </source>
</reference>
<proteinExistence type="predicted"/>
<gene>
    <name evidence="1" type="ORF">G3I71_49420</name>
</gene>
<accession>A0A6B3CAV2</accession>
<evidence type="ECO:0000313" key="1">
    <source>
        <dbReference type="EMBL" id="NEC93576.1"/>
    </source>
</evidence>
<feature type="non-terminal residue" evidence="1">
    <location>
        <position position="53"/>
    </location>
</feature>
<protein>
    <submittedName>
        <fullName evidence="1">Uncharacterized protein</fullName>
    </submittedName>
</protein>
<name>A0A6B3CAV2_9ACTN</name>
<dbReference type="EMBL" id="JAAGLU010000975">
    <property type="protein sequence ID" value="NEC93576.1"/>
    <property type="molecule type" value="Genomic_DNA"/>
</dbReference>
<dbReference type="AlphaFoldDB" id="A0A6B3CAV2"/>
<sequence length="53" mass="5655">MTDTLSPVDPLLTTAAVPVTTPVTAVVVTRGRTGYLTTTLRALASQTRRPMRV</sequence>
<organism evidence="1">
    <name type="scientific">Streptomyces sp. SID12501</name>
    <dbReference type="NCBI Taxonomy" id="2706042"/>
    <lineage>
        <taxon>Bacteria</taxon>
        <taxon>Bacillati</taxon>
        <taxon>Actinomycetota</taxon>
        <taxon>Actinomycetes</taxon>
        <taxon>Kitasatosporales</taxon>
        <taxon>Streptomycetaceae</taxon>
        <taxon>Streptomyces</taxon>
    </lineage>
</organism>